<comment type="caution">
    <text evidence="2">The sequence shown here is derived from an EMBL/GenBank/DDBJ whole genome shotgun (WGS) entry which is preliminary data.</text>
</comment>
<protein>
    <submittedName>
        <fullName evidence="2">Uncharacterized protein</fullName>
    </submittedName>
</protein>
<accession>A0ABV9RI94</accession>
<feature type="region of interest" description="Disordered" evidence="1">
    <location>
        <begin position="1"/>
        <end position="26"/>
    </location>
</feature>
<dbReference type="RefSeq" id="WP_274187181.1">
    <property type="nucleotide sequence ID" value="NZ_BAABHN010000023.1"/>
</dbReference>
<evidence type="ECO:0000256" key="1">
    <source>
        <dbReference type="SAM" id="MobiDB-lite"/>
    </source>
</evidence>
<proteinExistence type="predicted"/>
<evidence type="ECO:0000313" key="3">
    <source>
        <dbReference type="Proteomes" id="UP001595909"/>
    </source>
</evidence>
<name>A0ABV9RI94_9PSEU</name>
<dbReference type="Proteomes" id="UP001595909">
    <property type="component" value="Unassembled WGS sequence"/>
</dbReference>
<reference evidence="3" key="1">
    <citation type="journal article" date="2019" name="Int. J. Syst. Evol. Microbiol.">
        <title>The Global Catalogue of Microorganisms (GCM) 10K type strain sequencing project: providing services to taxonomists for standard genome sequencing and annotation.</title>
        <authorList>
            <consortium name="The Broad Institute Genomics Platform"/>
            <consortium name="The Broad Institute Genome Sequencing Center for Infectious Disease"/>
            <person name="Wu L."/>
            <person name="Ma J."/>
        </authorList>
    </citation>
    <scope>NUCLEOTIDE SEQUENCE [LARGE SCALE GENOMIC DNA]</scope>
    <source>
        <strain evidence="3">CCUG 50347</strain>
    </source>
</reference>
<dbReference type="EMBL" id="JBHSIM010000023">
    <property type="protein sequence ID" value="MFC4833061.1"/>
    <property type="molecule type" value="Genomic_DNA"/>
</dbReference>
<sequence>MEPDQDPRVPAPRDGGRETAEDGGYPFLPFVPAPRVAPWIERMPVTTPLPTPSTALVPAPVVPDAGLPALLRTWGRAVTRAVHVAVDGVRSLFDALVPAPASR</sequence>
<gene>
    <name evidence="2" type="ORF">ACFPEL_11645</name>
</gene>
<evidence type="ECO:0000313" key="2">
    <source>
        <dbReference type="EMBL" id="MFC4833061.1"/>
    </source>
</evidence>
<keyword evidence="3" id="KW-1185">Reference proteome</keyword>
<organism evidence="2 3">
    <name type="scientific">Actinomycetospora chibensis</name>
    <dbReference type="NCBI Taxonomy" id="663606"/>
    <lineage>
        <taxon>Bacteria</taxon>
        <taxon>Bacillati</taxon>
        <taxon>Actinomycetota</taxon>
        <taxon>Actinomycetes</taxon>
        <taxon>Pseudonocardiales</taxon>
        <taxon>Pseudonocardiaceae</taxon>
        <taxon>Actinomycetospora</taxon>
    </lineage>
</organism>